<name>A0A210P664_9LACO</name>
<dbReference type="RefSeq" id="WP_056967902.1">
    <property type="nucleotide sequence ID" value="NZ_LNUB01000003.1"/>
</dbReference>
<accession>A0A210P664</accession>
<feature type="domain" description="HTH rpiR-type" evidence="1">
    <location>
        <begin position="3"/>
        <end position="79"/>
    </location>
</feature>
<dbReference type="Pfam" id="PF01418">
    <property type="entry name" value="HTH_6"/>
    <property type="match status" value="1"/>
</dbReference>
<protein>
    <recommendedName>
        <fullName evidence="1">HTH rpiR-type domain-containing protein</fullName>
    </recommendedName>
</protein>
<evidence type="ECO:0000259" key="1">
    <source>
        <dbReference type="PROSITE" id="PS51071"/>
    </source>
</evidence>
<reference evidence="2 3" key="1">
    <citation type="submission" date="2017-03" db="EMBL/GenBank/DDBJ databases">
        <title>Genome sequence of Lactobacillus kimchii KACC 12383.</title>
        <authorList>
            <person name="Chun J."/>
        </authorList>
    </citation>
    <scope>NUCLEOTIDE SEQUENCE [LARGE SCALE GENOMIC DNA]</scope>
    <source>
        <strain evidence="2 3">KACC 12383</strain>
    </source>
</reference>
<dbReference type="InterPro" id="IPR009057">
    <property type="entry name" value="Homeodomain-like_sf"/>
</dbReference>
<dbReference type="GO" id="GO:0097367">
    <property type="term" value="F:carbohydrate derivative binding"/>
    <property type="evidence" value="ECO:0007669"/>
    <property type="project" value="InterPro"/>
</dbReference>
<dbReference type="Gene3D" id="1.10.10.10">
    <property type="entry name" value="Winged helix-like DNA-binding domain superfamily/Winged helix DNA-binding domain"/>
    <property type="match status" value="1"/>
</dbReference>
<dbReference type="AlphaFoldDB" id="A0A210P664"/>
<gene>
    <name evidence="2" type="ORF">LKACC12383_02491</name>
</gene>
<dbReference type="InterPro" id="IPR047640">
    <property type="entry name" value="RpiR-like"/>
</dbReference>
<comment type="caution">
    <text evidence="2">The sequence shown here is derived from an EMBL/GenBank/DDBJ whole genome shotgun (WGS) entry which is preliminary data.</text>
</comment>
<dbReference type="PROSITE" id="PS51071">
    <property type="entry name" value="HTH_RPIR"/>
    <property type="match status" value="1"/>
</dbReference>
<dbReference type="InterPro" id="IPR000281">
    <property type="entry name" value="HTH_RpiR"/>
</dbReference>
<dbReference type="SUPFAM" id="SSF46689">
    <property type="entry name" value="Homeodomain-like"/>
    <property type="match status" value="1"/>
</dbReference>
<proteinExistence type="predicted"/>
<dbReference type="InterPro" id="IPR046348">
    <property type="entry name" value="SIS_dom_sf"/>
</dbReference>
<dbReference type="Proteomes" id="UP000196649">
    <property type="component" value="Unassembled WGS sequence"/>
</dbReference>
<dbReference type="SUPFAM" id="SSF53697">
    <property type="entry name" value="SIS domain"/>
    <property type="match status" value="1"/>
</dbReference>
<dbReference type="GO" id="GO:1901135">
    <property type="term" value="P:carbohydrate derivative metabolic process"/>
    <property type="evidence" value="ECO:0007669"/>
    <property type="project" value="InterPro"/>
</dbReference>
<dbReference type="GO" id="GO:0003677">
    <property type="term" value="F:DNA binding"/>
    <property type="evidence" value="ECO:0007669"/>
    <property type="project" value="InterPro"/>
</dbReference>
<dbReference type="EMBL" id="MXAL01000015">
    <property type="protein sequence ID" value="OWF31973.1"/>
    <property type="molecule type" value="Genomic_DNA"/>
</dbReference>
<evidence type="ECO:0000313" key="3">
    <source>
        <dbReference type="Proteomes" id="UP000196649"/>
    </source>
</evidence>
<evidence type="ECO:0000313" key="2">
    <source>
        <dbReference type="EMBL" id="OWF31973.1"/>
    </source>
</evidence>
<dbReference type="InterPro" id="IPR036388">
    <property type="entry name" value="WH-like_DNA-bd_sf"/>
</dbReference>
<sequence length="266" mass="30681">MDNFIKMIDYLNTHPKNDSYSKIIIYSFNNSNELAHLSITDIATNCYVSISTVSRFARVFDFKSFAEFKSYITIYSNISPDFSFRIKNSDLGLIRNNPKQFLMNYKEKIDASLTDVITNINISKIDEVLSMINSHDNVYVFGSESSYSLLNEIQRGLFISGKLIFSGKETKDFERMALNLKKNDLALVFSSFGTFLSDSPQIIDEILKSGCDNIFITQHTENMTTSSFKNILNITKENHVEAGNYPFLFICEFLVRRYYSLFHNKK</sequence>
<dbReference type="PANTHER" id="PTHR30514">
    <property type="entry name" value="GLUCOKINASE"/>
    <property type="match status" value="1"/>
</dbReference>
<dbReference type="PANTHER" id="PTHR30514:SF1">
    <property type="entry name" value="HTH-TYPE TRANSCRIPTIONAL REGULATOR HEXR-RELATED"/>
    <property type="match status" value="1"/>
</dbReference>
<dbReference type="GO" id="GO:0003700">
    <property type="term" value="F:DNA-binding transcription factor activity"/>
    <property type="evidence" value="ECO:0007669"/>
    <property type="project" value="InterPro"/>
</dbReference>
<dbReference type="Gene3D" id="3.40.50.10490">
    <property type="entry name" value="Glucose-6-phosphate isomerase like protein, domain 1"/>
    <property type="match status" value="1"/>
</dbReference>
<organism evidence="2 3">
    <name type="scientific">Companilactobacillus kimchii</name>
    <dbReference type="NCBI Taxonomy" id="2801452"/>
    <lineage>
        <taxon>Bacteria</taxon>
        <taxon>Bacillati</taxon>
        <taxon>Bacillota</taxon>
        <taxon>Bacilli</taxon>
        <taxon>Lactobacillales</taxon>
        <taxon>Lactobacillaceae</taxon>
        <taxon>Companilactobacillus</taxon>
    </lineage>
</organism>